<dbReference type="AlphaFoldDB" id="A0A1T2X8L5"/>
<keyword evidence="4" id="KW-1185">Reference proteome</keyword>
<dbReference type="RefSeq" id="WP_078500443.1">
    <property type="nucleotide sequence ID" value="NZ_MSZX01000007.1"/>
</dbReference>
<evidence type="ECO:0000313" key="3">
    <source>
        <dbReference type="EMBL" id="OPA76214.1"/>
    </source>
</evidence>
<sequence>MIEISGSNLEDVQQLPLSAFEKEIVKAKDKSPYTYSYDSLEALKFELNMRSNILNAAVALFDSGVQFAPFQKSRCNQKYWTRTPSGNFHMNKGVLPAEAIRDIYQQGHRYAFECSTAIMIVFAKAILDSIGDEAFNTYFKDMTIGDWGANNKLPLVLNEHGAQAYPGDSVYFENPDFDPSMPFWQGENAIMLGKGLYYGHGIGIKSAKNIISELNEKRKENSTTSAFLLELVLHPNFEQLRRIANGGDGVVARIGAHTYMCV</sequence>
<dbReference type="Pfam" id="PF20085">
    <property type="entry name" value="TGL"/>
    <property type="match status" value="1"/>
</dbReference>
<protein>
    <submittedName>
        <fullName evidence="3">Protein-glutamine gamma-glutamyltransferase</fullName>
    </submittedName>
</protein>
<dbReference type="GO" id="GO:0003810">
    <property type="term" value="F:protein-glutamine gamma-glutamyltransferase activity"/>
    <property type="evidence" value="ECO:0007669"/>
    <property type="project" value="InterPro"/>
</dbReference>
<gene>
    <name evidence="3" type="ORF">BVG16_18585</name>
</gene>
<accession>A0A1T2X8L5</accession>
<evidence type="ECO:0000313" key="4">
    <source>
        <dbReference type="Proteomes" id="UP000190188"/>
    </source>
</evidence>
<keyword evidence="1 3" id="KW-0808">Transferase</keyword>
<evidence type="ECO:0000256" key="1">
    <source>
        <dbReference type="ARBA" id="ARBA00022679"/>
    </source>
</evidence>
<dbReference type="HAMAP" id="MF_00727">
    <property type="entry name" value="Tgl"/>
    <property type="match status" value="1"/>
</dbReference>
<comment type="caution">
    <text evidence="3">The sequence shown here is derived from an EMBL/GenBank/DDBJ whole genome shotgun (WGS) entry which is preliminary data.</text>
</comment>
<dbReference type="STRING" id="1324314.BVG16_18585"/>
<dbReference type="EMBL" id="MSZX01000007">
    <property type="protein sequence ID" value="OPA76214.1"/>
    <property type="molecule type" value="Genomic_DNA"/>
</dbReference>
<proteinExistence type="inferred from homology"/>
<keyword evidence="2" id="KW-0749">Sporulation</keyword>
<name>A0A1T2X8L5_9BACL</name>
<organism evidence="3 4">
    <name type="scientific">Paenibacillus selenitireducens</name>
    <dbReference type="NCBI Taxonomy" id="1324314"/>
    <lineage>
        <taxon>Bacteria</taxon>
        <taxon>Bacillati</taxon>
        <taxon>Bacillota</taxon>
        <taxon>Bacilli</taxon>
        <taxon>Bacillales</taxon>
        <taxon>Paenibacillaceae</taxon>
        <taxon>Paenibacillus</taxon>
    </lineage>
</organism>
<dbReference type="OrthoDB" id="1845399at2"/>
<dbReference type="InterPro" id="IPR020916">
    <property type="entry name" value="Gln_gamma-glutamylTfrase_bac"/>
</dbReference>
<dbReference type="GO" id="GO:0030435">
    <property type="term" value="P:sporulation resulting in formation of a cellular spore"/>
    <property type="evidence" value="ECO:0007669"/>
    <property type="project" value="UniProtKB-KW"/>
</dbReference>
<dbReference type="Proteomes" id="UP000190188">
    <property type="component" value="Unassembled WGS sequence"/>
</dbReference>
<evidence type="ECO:0000256" key="2">
    <source>
        <dbReference type="ARBA" id="ARBA00022969"/>
    </source>
</evidence>
<reference evidence="3 4" key="1">
    <citation type="submission" date="2017-01" db="EMBL/GenBank/DDBJ databases">
        <title>Genome analysis of Paenibacillus selenitrireducens ES3-24.</title>
        <authorList>
            <person name="Xu D."/>
            <person name="Yao R."/>
            <person name="Zheng S."/>
        </authorList>
    </citation>
    <scope>NUCLEOTIDE SEQUENCE [LARGE SCALE GENOMIC DNA]</scope>
    <source>
        <strain evidence="3 4">ES3-24</strain>
    </source>
</reference>